<protein>
    <recommendedName>
        <fullName evidence="5">Secreted RxLR effector peptide protein</fullName>
    </recommendedName>
</protein>
<evidence type="ECO:0000313" key="4">
    <source>
        <dbReference type="Proteomes" id="UP000602510"/>
    </source>
</evidence>
<evidence type="ECO:0000313" key="3">
    <source>
        <dbReference type="EMBL" id="KAF4138784.1"/>
    </source>
</evidence>
<evidence type="ECO:0008006" key="5">
    <source>
        <dbReference type="Google" id="ProtNLM"/>
    </source>
</evidence>
<dbReference type="Proteomes" id="UP000704712">
    <property type="component" value="Unassembled WGS sequence"/>
</dbReference>
<dbReference type="EMBL" id="JAACNO010001630">
    <property type="protein sequence ID" value="KAF4138784.1"/>
    <property type="molecule type" value="Genomic_DNA"/>
</dbReference>
<feature type="signal peptide" evidence="1">
    <location>
        <begin position="1"/>
        <end position="22"/>
    </location>
</feature>
<keyword evidence="4" id="KW-1185">Reference proteome</keyword>
<sequence>MSHYISPIAIIFLLVCVSVSDSKRLFGAQTPPTMVNEDRGIPGWNKIASPLNQGLSKALGSPNLPLMRRYVDMFNKKNPDRQVSLVNMLSTRYGEKALAEALSADDIFAMLKISHDPTPAMIDSKLEALRGYIFVFNRKNPLHVKDELTVLRDGFGDSKLAMWIAKLMHGPDSDKATLYKDWLFARWYEEKAAPAGIFTHVFKVSDDYRGADVIWMRWIAKNYNFYMDKIT</sequence>
<gene>
    <name evidence="2" type="ORF">GN244_ATG14508</name>
    <name evidence="3" type="ORF">GN958_ATG11993</name>
</gene>
<proteinExistence type="predicted"/>
<evidence type="ECO:0000313" key="2">
    <source>
        <dbReference type="EMBL" id="KAF4033538.1"/>
    </source>
</evidence>
<name>A0A833SN37_PHYIN</name>
<dbReference type="Proteomes" id="UP000602510">
    <property type="component" value="Unassembled WGS sequence"/>
</dbReference>
<accession>A0A833SN37</accession>
<organism evidence="2 4">
    <name type="scientific">Phytophthora infestans</name>
    <name type="common">Potato late blight agent</name>
    <name type="synonym">Botrytis infestans</name>
    <dbReference type="NCBI Taxonomy" id="4787"/>
    <lineage>
        <taxon>Eukaryota</taxon>
        <taxon>Sar</taxon>
        <taxon>Stramenopiles</taxon>
        <taxon>Oomycota</taxon>
        <taxon>Peronosporomycetes</taxon>
        <taxon>Peronosporales</taxon>
        <taxon>Peronosporaceae</taxon>
        <taxon>Phytophthora</taxon>
    </lineage>
</organism>
<dbReference type="AlphaFoldDB" id="A0A833SN37"/>
<keyword evidence="1" id="KW-0732">Signal</keyword>
<reference evidence="2" key="1">
    <citation type="submission" date="2020-04" db="EMBL/GenBank/DDBJ databases">
        <title>Hybrid Assembly of Korean Phytophthora infestans isolates.</title>
        <authorList>
            <person name="Prokchorchik M."/>
            <person name="Lee Y."/>
            <person name="Seo J."/>
            <person name="Cho J.-H."/>
            <person name="Park Y.-E."/>
            <person name="Jang D.-C."/>
            <person name="Im J.-S."/>
            <person name="Choi J.-G."/>
            <person name="Park H.-J."/>
            <person name="Lee G.-B."/>
            <person name="Lee Y.-G."/>
            <person name="Hong S.-Y."/>
            <person name="Cho K."/>
            <person name="Sohn K.H."/>
        </authorList>
    </citation>
    <scope>NUCLEOTIDE SEQUENCE</scope>
    <source>
        <strain evidence="2">KR_1_A1</strain>
        <strain evidence="3">KR_2_A2</strain>
    </source>
</reference>
<evidence type="ECO:0000256" key="1">
    <source>
        <dbReference type="SAM" id="SignalP"/>
    </source>
</evidence>
<dbReference type="EMBL" id="WSZM01000417">
    <property type="protein sequence ID" value="KAF4033538.1"/>
    <property type="molecule type" value="Genomic_DNA"/>
</dbReference>
<comment type="caution">
    <text evidence="2">The sequence shown here is derived from an EMBL/GenBank/DDBJ whole genome shotgun (WGS) entry which is preliminary data.</text>
</comment>
<feature type="chain" id="PRO_5036239662" description="Secreted RxLR effector peptide protein" evidence="1">
    <location>
        <begin position="23"/>
        <end position="231"/>
    </location>
</feature>